<feature type="domain" description="Core-binding (CB)" evidence="7">
    <location>
        <begin position="222"/>
        <end position="326"/>
    </location>
</feature>
<keyword evidence="2" id="KW-0229">DNA integration</keyword>
<dbReference type="CDD" id="cd01184">
    <property type="entry name" value="INT_C_like_1"/>
    <property type="match status" value="1"/>
</dbReference>
<gene>
    <name evidence="8" type="ORF">D2V07_13995</name>
</gene>
<name>A0A418NQD2_9SPHN</name>
<evidence type="ECO:0000256" key="5">
    <source>
        <dbReference type="PROSITE-ProRule" id="PRU01248"/>
    </source>
</evidence>
<dbReference type="InterPro" id="IPR010998">
    <property type="entry name" value="Integrase_recombinase_N"/>
</dbReference>
<dbReference type="Gene3D" id="1.10.150.130">
    <property type="match status" value="1"/>
</dbReference>
<dbReference type="PANTHER" id="PTHR30349">
    <property type="entry name" value="PHAGE INTEGRASE-RELATED"/>
    <property type="match status" value="1"/>
</dbReference>
<dbReference type="InterPro" id="IPR050090">
    <property type="entry name" value="Tyrosine_recombinase_XerCD"/>
</dbReference>
<evidence type="ECO:0000256" key="4">
    <source>
        <dbReference type="ARBA" id="ARBA00023172"/>
    </source>
</evidence>
<dbReference type="InterPro" id="IPR011010">
    <property type="entry name" value="DNA_brk_join_enz"/>
</dbReference>
<keyword evidence="3 5" id="KW-0238">DNA-binding</keyword>
<dbReference type="Pfam" id="PF20172">
    <property type="entry name" value="DUF6538"/>
    <property type="match status" value="1"/>
</dbReference>
<dbReference type="InterPro" id="IPR046668">
    <property type="entry name" value="DUF6538"/>
</dbReference>
<dbReference type="GO" id="GO:0003677">
    <property type="term" value="F:DNA binding"/>
    <property type="evidence" value="ECO:0007669"/>
    <property type="project" value="UniProtKB-UniRule"/>
</dbReference>
<keyword evidence="9" id="KW-1185">Reference proteome</keyword>
<dbReference type="AlphaFoldDB" id="A0A418NQD2"/>
<accession>A0A418NQD2</accession>
<feature type="domain" description="Tyr recombinase" evidence="6">
    <location>
        <begin position="352"/>
        <end position="567"/>
    </location>
</feature>
<evidence type="ECO:0000259" key="7">
    <source>
        <dbReference type="PROSITE" id="PS51900"/>
    </source>
</evidence>
<dbReference type="GO" id="GO:0015074">
    <property type="term" value="P:DNA integration"/>
    <property type="evidence" value="ECO:0007669"/>
    <property type="project" value="UniProtKB-KW"/>
</dbReference>
<dbReference type="InterPro" id="IPR044068">
    <property type="entry name" value="CB"/>
</dbReference>
<protein>
    <submittedName>
        <fullName evidence="8">Site-specific integrase</fullName>
    </submittedName>
</protein>
<dbReference type="InterPro" id="IPR013762">
    <property type="entry name" value="Integrase-like_cat_sf"/>
</dbReference>
<dbReference type="Gene3D" id="1.10.443.10">
    <property type="entry name" value="Intergrase catalytic core"/>
    <property type="match status" value="1"/>
</dbReference>
<evidence type="ECO:0000256" key="3">
    <source>
        <dbReference type="ARBA" id="ARBA00023125"/>
    </source>
</evidence>
<evidence type="ECO:0000259" key="6">
    <source>
        <dbReference type="PROSITE" id="PS51898"/>
    </source>
</evidence>
<dbReference type="InterPro" id="IPR002104">
    <property type="entry name" value="Integrase_catalytic"/>
</dbReference>
<comment type="similarity">
    <text evidence="1">Belongs to the 'phage' integrase family.</text>
</comment>
<sequence>MGPEPELAAMSGSRAPHLKRRNGIYHLRMRVPDRLRDRVGRQEVCRSLQTYSPTVARRLAASVSTRVMETFKVIDENTNVTPEQARKLIQACFADIRREVDERPPFVPETHRPDLEIDEQLNLSDAEIARLHDELECRAFSAKTESAARAAFALHGIDLQLIAPNSRDRLLDGFTRLLVEYRRLEQTRLVDPLADYQPSDPLFRELLPNQFAEAPVVGHVGPKVGGAIADYLAAKQPSWAKKTFVARSKQLGYLRDFLGHQRSLTAVKAADIRQFRNALTMLRANRGRAREMTFHERLTENTGARVSNKSASIIFEPAKAFFRWAKEEEGILTENPAADVRWQSIPNANTTIKRRPFSEMELATLFGSPLFTGSKSAHRRFQPGDVVVADAKYWIPILGYYSGMRLGEIVQLHLSDVVLNTHIPHFDLNEVSGSGDPKHIKTAAGIRKIPIHPDILTLGFSEFVEKRRKWDKPSKRLFSEVTLGADGQASTQFSKFFARLLDTVGLTDLALTFHSFRHGIEDAFRNANSQQYTIDSIMGHSDGKVSSLYGEGPSLSVKFEAVRAMALPISLIGILKGKNPEENTEAE</sequence>
<dbReference type="PANTHER" id="PTHR30349:SF41">
    <property type="entry name" value="INTEGRASE_RECOMBINASE PROTEIN MJ0367-RELATED"/>
    <property type="match status" value="1"/>
</dbReference>
<evidence type="ECO:0000313" key="9">
    <source>
        <dbReference type="Proteomes" id="UP000286576"/>
    </source>
</evidence>
<evidence type="ECO:0000256" key="2">
    <source>
        <dbReference type="ARBA" id="ARBA00022908"/>
    </source>
</evidence>
<dbReference type="GO" id="GO:0006310">
    <property type="term" value="P:DNA recombination"/>
    <property type="evidence" value="ECO:0007669"/>
    <property type="project" value="UniProtKB-KW"/>
</dbReference>
<evidence type="ECO:0000256" key="1">
    <source>
        <dbReference type="ARBA" id="ARBA00008857"/>
    </source>
</evidence>
<organism evidence="8 9">
    <name type="scientific">Aurantiacibacter zhengii</name>
    <dbReference type="NCBI Taxonomy" id="2307003"/>
    <lineage>
        <taxon>Bacteria</taxon>
        <taxon>Pseudomonadati</taxon>
        <taxon>Pseudomonadota</taxon>
        <taxon>Alphaproteobacteria</taxon>
        <taxon>Sphingomonadales</taxon>
        <taxon>Erythrobacteraceae</taxon>
        <taxon>Aurantiacibacter</taxon>
    </lineage>
</organism>
<reference evidence="8 9" key="1">
    <citation type="submission" date="2018-08" db="EMBL/GenBank/DDBJ databases">
        <title>Erythrobacter zhengii sp.nov., a bacterium isolated from deep-sea sediment.</title>
        <authorList>
            <person name="Fang C."/>
            <person name="Wu Y.-H."/>
            <person name="Sun C."/>
            <person name="Wang H."/>
            <person name="Cheng H."/>
            <person name="Meng F.-X."/>
            <person name="Wang C.-S."/>
            <person name="Xu X.-W."/>
        </authorList>
    </citation>
    <scope>NUCLEOTIDE SEQUENCE [LARGE SCALE GENOMIC DNA]</scope>
    <source>
        <strain evidence="8 9">V18</strain>
    </source>
</reference>
<dbReference type="Pfam" id="PF00589">
    <property type="entry name" value="Phage_integrase"/>
    <property type="match status" value="1"/>
</dbReference>
<keyword evidence="4" id="KW-0233">DNA recombination</keyword>
<dbReference type="SUPFAM" id="SSF56349">
    <property type="entry name" value="DNA breaking-rejoining enzymes"/>
    <property type="match status" value="1"/>
</dbReference>
<proteinExistence type="inferred from homology"/>
<dbReference type="PROSITE" id="PS51900">
    <property type="entry name" value="CB"/>
    <property type="match status" value="1"/>
</dbReference>
<dbReference type="Proteomes" id="UP000286576">
    <property type="component" value="Unassembled WGS sequence"/>
</dbReference>
<evidence type="ECO:0000313" key="8">
    <source>
        <dbReference type="EMBL" id="RIV84678.1"/>
    </source>
</evidence>
<dbReference type="EMBL" id="QXFL01000006">
    <property type="protein sequence ID" value="RIV84678.1"/>
    <property type="molecule type" value="Genomic_DNA"/>
</dbReference>
<comment type="caution">
    <text evidence="8">The sequence shown here is derived from an EMBL/GenBank/DDBJ whole genome shotgun (WGS) entry which is preliminary data.</text>
</comment>
<dbReference type="PROSITE" id="PS51898">
    <property type="entry name" value="TYR_RECOMBINASE"/>
    <property type="match status" value="1"/>
</dbReference>